<dbReference type="Pfam" id="PF02921">
    <property type="entry name" value="UCR_TM"/>
    <property type="match status" value="1"/>
</dbReference>
<evidence type="ECO:0000313" key="15">
    <source>
        <dbReference type="EMBL" id="CAF1465607.1"/>
    </source>
</evidence>
<dbReference type="Proteomes" id="UP000663882">
    <property type="component" value="Unassembled WGS sequence"/>
</dbReference>
<dbReference type="Proteomes" id="UP000663836">
    <property type="component" value="Unassembled WGS sequence"/>
</dbReference>
<evidence type="ECO:0000256" key="8">
    <source>
        <dbReference type="ARBA" id="ARBA00023014"/>
    </source>
</evidence>
<dbReference type="InterPro" id="IPR004192">
    <property type="entry name" value="Rieske_TM"/>
</dbReference>
<evidence type="ECO:0000256" key="1">
    <source>
        <dbReference type="ARBA" id="ARBA00004167"/>
    </source>
</evidence>
<keyword evidence="8" id="KW-0411">Iron-sulfur</keyword>
<dbReference type="Pfam" id="PF00355">
    <property type="entry name" value="Rieske"/>
    <property type="match status" value="1"/>
</dbReference>
<dbReference type="AlphaFoldDB" id="A0A818TMU6"/>
<keyword evidence="5" id="KW-0479">Metal-binding</keyword>
<evidence type="ECO:0000259" key="13">
    <source>
        <dbReference type="PROSITE" id="PS51296"/>
    </source>
</evidence>
<dbReference type="InterPro" id="IPR005805">
    <property type="entry name" value="Rieske_Fe-S_prot_C"/>
</dbReference>
<dbReference type="CDD" id="cd03470">
    <property type="entry name" value="Rieske_cytochrome_bc1"/>
    <property type="match status" value="1"/>
</dbReference>
<dbReference type="EC" id="7.1.1.8" evidence="11"/>
<dbReference type="InterPro" id="IPR014349">
    <property type="entry name" value="Rieske_Fe-S_prot"/>
</dbReference>
<reference evidence="16" key="1">
    <citation type="submission" date="2021-02" db="EMBL/GenBank/DDBJ databases">
        <authorList>
            <person name="Nowell W R."/>
        </authorList>
    </citation>
    <scope>NUCLEOTIDE SEQUENCE</scope>
</reference>
<dbReference type="PANTHER" id="PTHR10134">
    <property type="entry name" value="CYTOCHROME B-C1 COMPLEX SUBUNIT RIESKE, MITOCHONDRIAL"/>
    <property type="match status" value="1"/>
</dbReference>
<dbReference type="InterPro" id="IPR036922">
    <property type="entry name" value="Rieske_2Fe-2S_sf"/>
</dbReference>
<comment type="caution">
    <text evidence="16">The sequence shown here is derived from an EMBL/GenBank/DDBJ whole genome shotgun (WGS) entry which is preliminary data.</text>
</comment>
<name>A0A818TMU6_9BILA</name>
<evidence type="ECO:0000256" key="7">
    <source>
        <dbReference type="ARBA" id="ARBA00023004"/>
    </source>
</evidence>
<keyword evidence="10" id="KW-1015">Disulfide bond</keyword>
<evidence type="ECO:0000313" key="14">
    <source>
        <dbReference type="EMBL" id="CAF1255442.1"/>
    </source>
</evidence>
<evidence type="ECO:0000256" key="3">
    <source>
        <dbReference type="ARBA" id="ARBA00022692"/>
    </source>
</evidence>
<dbReference type="EMBL" id="CAJOBE010000796">
    <property type="protein sequence ID" value="CAF3685923.1"/>
    <property type="molecule type" value="Genomic_DNA"/>
</dbReference>
<comment type="subcellular location">
    <subcellularLocation>
        <location evidence="1">Membrane</location>
        <topology evidence="1">Single-pass membrane protein</topology>
    </subcellularLocation>
    <subcellularLocation>
        <location evidence="12">Mitochondrion inner membrane</location>
    </subcellularLocation>
</comment>
<accession>A0A818TMU6</accession>
<evidence type="ECO:0000313" key="16">
    <source>
        <dbReference type="EMBL" id="CAF3685923.1"/>
    </source>
</evidence>
<dbReference type="EMBL" id="CAJNOO010002309">
    <property type="protein sequence ID" value="CAF1255442.1"/>
    <property type="molecule type" value="Genomic_DNA"/>
</dbReference>
<dbReference type="Proteomes" id="UP000663864">
    <property type="component" value="Unassembled WGS sequence"/>
</dbReference>
<dbReference type="GO" id="GO:0005743">
    <property type="term" value="C:mitochondrial inner membrane"/>
    <property type="evidence" value="ECO:0007669"/>
    <property type="project" value="UniProtKB-SubCell"/>
</dbReference>
<evidence type="ECO:0000256" key="2">
    <source>
        <dbReference type="ARBA" id="ARBA00010651"/>
    </source>
</evidence>
<evidence type="ECO:0000256" key="5">
    <source>
        <dbReference type="ARBA" id="ARBA00022723"/>
    </source>
</evidence>
<comment type="similarity">
    <text evidence="2">Belongs to the Rieske iron-sulfur protein family.</text>
</comment>
<gene>
    <name evidence="16" type="ORF">FNK824_LOCUS8175</name>
    <name evidence="18" type="ORF">JBS370_LOCUS32410</name>
    <name evidence="17" type="ORF">OTI717_LOCUS22875</name>
    <name evidence="14" type="ORF">RFH988_LOCUS27397</name>
    <name evidence="15" type="ORF">ZHD862_LOCUS35895</name>
</gene>
<keyword evidence="4" id="KW-0001">2Fe-2S</keyword>
<evidence type="ECO:0000256" key="4">
    <source>
        <dbReference type="ARBA" id="ARBA00022714"/>
    </source>
</evidence>
<organism evidence="16 19">
    <name type="scientific">Rotaria sordida</name>
    <dbReference type="NCBI Taxonomy" id="392033"/>
    <lineage>
        <taxon>Eukaryota</taxon>
        <taxon>Metazoa</taxon>
        <taxon>Spiralia</taxon>
        <taxon>Gnathifera</taxon>
        <taxon>Rotifera</taxon>
        <taxon>Eurotatoria</taxon>
        <taxon>Bdelloidea</taxon>
        <taxon>Philodinida</taxon>
        <taxon>Philodinidae</taxon>
        <taxon>Rotaria</taxon>
    </lineage>
</organism>
<dbReference type="PRINTS" id="PR00162">
    <property type="entry name" value="RIESKE"/>
</dbReference>
<dbReference type="FunFam" id="2.102.10.10:FF:000001">
    <property type="entry name" value="Cytochrome b-c1 complex subunit Rieske, mitochondrial"/>
    <property type="match status" value="1"/>
</dbReference>
<evidence type="ECO:0000256" key="10">
    <source>
        <dbReference type="ARBA" id="ARBA00023157"/>
    </source>
</evidence>
<evidence type="ECO:0000256" key="12">
    <source>
        <dbReference type="RuleBase" id="RU004495"/>
    </source>
</evidence>
<protein>
    <recommendedName>
        <fullName evidence="11">Cytochrome b-c1 complex subunit Rieske, mitochondrial</fullName>
        <ecNumber evidence="11">7.1.1.8</ecNumber>
    </recommendedName>
</protein>
<dbReference type="EMBL" id="CAJNOT010005436">
    <property type="protein sequence ID" value="CAF1465607.1"/>
    <property type="molecule type" value="Genomic_DNA"/>
</dbReference>
<comment type="catalytic activity">
    <reaction evidence="11">
        <text>a quinol + 2 Fe(III)-[cytochrome c](out) = a quinone + 2 Fe(II)-[cytochrome c](out) + 2 H(+)(out)</text>
        <dbReference type="Rhea" id="RHEA:11484"/>
        <dbReference type="Rhea" id="RHEA-COMP:10350"/>
        <dbReference type="Rhea" id="RHEA-COMP:14399"/>
        <dbReference type="ChEBI" id="CHEBI:15378"/>
        <dbReference type="ChEBI" id="CHEBI:24646"/>
        <dbReference type="ChEBI" id="CHEBI:29033"/>
        <dbReference type="ChEBI" id="CHEBI:29034"/>
        <dbReference type="ChEBI" id="CHEBI:132124"/>
        <dbReference type="EC" id="7.1.1.8"/>
    </reaction>
</comment>
<keyword evidence="11" id="KW-0813">Transport</keyword>
<comment type="cofactor">
    <cofactor evidence="11">
        <name>[2Fe-2S] cluster</name>
        <dbReference type="ChEBI" id="CHEBI:190135"/>
    </cofactor>
    <text evidence="11">Binds 1 [2Fe-2S] cluster per subunit.</text>
</comment>
<keyword evidence="12" id="KW-0496">Mitochondrion</keyword>
<dbReference type="Gene3D" id="1.20.5.270">
    <property type="entry name" value="Ubiquinol cytochrome reductase, transmembrane domain"/>
    <property type="match status" value="1"/>
</dbReference>
<dbReference type="InterPro" id="IPR037008">
    <property type="entry name" value="bc1_Rieske_TM_sf"/>
</dbReference>
<keyword evidence="3" id="KW-0812">Transmembrane</keyword>
<dbReference type="NCBIfam" id="TIGR01416">
    <property type="entry name" value="Rieske_proteo"/>
    <property type="match status" value="1"/>
</dbReference>
<dbReference type="SUPFAM" id="SSF81502">
    <property type="entry name" value="ISP transmembrane anchor"/>
    <property type="match status" value="1"/>
</dbReference>
<keyword evidence="12" id="KW-0679">Respiratory chain</keyword>
<dbReference type="Proteomes" id="UP000663823">
    <property type="component" value="Unassembled WGS sequence"/>
</dbReference>
<dbReference type="Gene3D" id="2.102.10.10">
    <property type="entry name" value="Rieske [2Fe-2S] iron-sulphur domain"/>
    <property type="match status" value="1"/>
</dbReference>
<feature type="domain" description="Rieske" evidence="13">
    <location>
        <begin position="177"/>
        <end position="272"/>
    </location>
</feature>
<evidence type="ECO:0000256" key="9">
    <source>
        <dbReference type="ARBA" id="ARBA00023136"/>
    </source>
</evidence>
<keyword evidence="6" id="KW-1133">Transmembrane helix</keyword>
<dbReference type="InterPro" id="IPR006317">
    <property type="entry name" value="Ubiquinol_cyt_c_Rdtase_Fe-S-su"/>
</dbReference>
<evidence type="ECO:0000313" key="18">
    <source>
        <dbReference type="EMBL" id="CAF4115934.1"/>
    </source>
</evidence>
<keyword evidence="11" id="KW-0249">Electron transport</keyword>
<comment type="miscellaneous">
    <text evidence="11">The Rieske protein is a high potential 2Fe-2S protein.</text>
</comment>
<keyword evidence="7" id="KW-0408">Iron</keyword>
<evidence type="ECO:0000313" key="17">
    <source>
        <dbReference type="EMBL" id="CAF3883345.1"/>
    </source>
</evidence>
<dbReference type="InterPro" id="IPR017941">
    <property type="entry name" value="Rieske_2Fe-2S"/>
</dbReference>
<dbReference type="EMBL" id="CAJOBD010008575">
    <property type="protein sequence ID" value="CAF4115934.1"/>
    <property type="molecule type" value="Genomic_DNA"/>
</dbReference>
<dbReference type="GO" id="GO:0046872">
    <property type="term" value="F:metal ion binding"/>
    <property type="evidence" value="ECO:0007669"/>
    <property type="project" value="UniProtKB-KW"/>
</dbReference>
<dbReference type="OrthoDB" id="1637982at2759"/>
<evidence type="ECO:0000313" key="19">
    <source>
        <dbReference type="Proteomes" id="UP000663874"/>
    </source>
</evidence>
<keyword evidence="9" id="KW-0472">Membrane</keyword>
<dbReference type="SUPFAM" id="SSF50022">
    <property type="entry name" value="ISP domain"/>
    <property type="match status" value="1"/>
</dbReference>
<dbReference type="EMBL" id="CAJOAX010003975">
    <property type="protein sequence ID" value="CAF3883345.1"/>
    <property type="molecule type" value="Genomic_DNA"/>
</dbReference>
<dbReference type="Proteomes" id="UP000663874">
    <property type="component" value="Unassembled WGS sequence"/>
</dbReference>
<sequence>MAMQMCNRRVTQVTTSFLRQLVKPIPMKFEEEHHDDEIPHISLPKPSTPKTFFSMNKSLLRGNASIATGLNTSLSIRHAHTDIQVPNFDYYRRKARLDASKSYREAGDTTSPYSYLTPIGMAITSAYMAKYIVRDIVTYVGPAKDVMSLAKVEISLSAVPEGKNVVFEWRNKPIFVRHRTAQEIAKEEGVNVSQLRDPQHDSERVQKSEWLIVIGICTHLGCIPIANAGDFGGYYCPCHGSHYDASGRVRKGPAPLNLQVPQYVFKDESTVVIG</sequence>
<dbReference type="GO" id="GO:0051537">
    <property type="term" value="F:2 iron, 2 sulfur cluster binding"/>
    <property type="evidence" value="ECO:0007669"/>
    <property type="project" value="UniProtKB-KW"/>
</dbReference>
<dbReference type="GO" id="GO:0008121">
    <property type="term" value="F:quinol-cytochrome-c reductase activity"/>
    <property type="evidence" value="ECO:0007669"/>
    <property type="project" value="UniProtKB-EC"/>
</dbReference>
<proteinExistence type="inferred from homology"/>
<evidence type="ECO:0000256" key="11">
    <source>
        <dbReference type="RuleBase" id="RU004494"/>
    </source>
</evidence>
<dbReference type="PROSITE" id="PS51296">
    <property type="entry name" value="RIESKE"/>
    <property type="match status" value="1"/>
</dbReference>
<evidence type="ECO:0000256" key="6">
    <source>
        <dbReference type="ARBA" id="ARBA00022989"/>
    </source>
</evidence>